<feature type="region of interest" description="Disordered" evidence="1">
    <location>
        <begin position="28"/>
        <end position="47"/>
    </location>
</feature>
<dbReference type="AlphaFoldDB" id="A0AAW8CRN6"/>
<comment type="caution">
    <text evidence="3">The sequence shown here is derived from an EMBL/GenBank/DDBJ whole genome shotgun (WGS) entry which is preliminary data.</text>
</comment>
<dbReference type="RefSeq" id="WP_211598660.1">
    <property type="nucleotide sequence ID" value="NZ_JAGRQI010000017.1"/>
</dbReference>
<dbReference type="EMBL" id="JASAYJ010000018">
    <property type="protein sequence ID" value="MDP8187724.1"/>
    <property type="molecule type" value="Genomic_DNA"/>
</dbReference>
<accession>A0AAW8CRN6</accession>
<feature type="compositionally biased region" description="Basic and acidic residues" evidence="1">
    <location>
        <begin position="80"/>
        <end position="94"/>
    </location>
</feature>
<gene>
    <name evidence="3" type="ORF">QJU78_08095</name>
</gene>
<dbReference type="InterPro" id="IPR010090">
    <property type="entry name" value="Phage_tape_meas"/>
</dbReference>
<evidence type="ECO:0000256" key="1">
    <source>
        <dbReference type="SAM" id="MobiDB-lite"/>
    </source>
</evidence>
<evidence type="ECO:0000259" key="2">
    <source>
        <dbReference type="Pfam" id="PF10145"/>
    </source>
</evidence>
<protein>
    <submittedName>
        <fullName evidence="3">Phage tail tape measure protein</fullName>
    </submittedName>
</protein>
<sequence>MANDMKVQLELSVKDNASKRLKKVAQEAEKSFQNTEDAAVKSGKEQVKTEEKVAKKVEETQHIKELASQRALRTAQKISRSREQLGVRSERSVQREIRRSQMSYERLKRSGLASANELKRAFAAHKQQIKSLNAEMGKMSFGDRTRGIGRGAMAVGTGITAGAMVMREPSRNQMSFERRLAMVSNTAFSERGVEGRIAGKKELFNAVENAVNIGGGSKEDALASLDTLLASGSVDAKTAMDLLPTLQKGAVATGASPEDLARIAISSMQQFNIDPKEIGRVLDMAVAAGQAGNFELADMARWLPQQMAAAKNAGLTGMDGLQTLLVANQQARVTAGTSDEAGNNLVNLLAKITSKETNERFKNLKYKDPKTGEEKGIDFLASMEKYKSKGMNSLEAFGAIMEDVIGNDDKYKALKEKLKTAKGKEQEELLNQMTNLVEGSAVGKIISDRQALMAFLGIRNNVNLGKNVEKKVQNSDGDVDVSHKVIADTNDAKVKKLQNTADFTQMKNFEKVNNILGDLSETLADYGKEYPELSKYIIGTKDAVITFGAALAGFSLMSMAGGKNPVVTGNIVKSLVPTSIASKFAPSVIQKVAPSVASNVARGIATGASTLSNFALFGYAAAEGKIPYDARREAEEEKRAEAKKAFQQSYAKSSQVKHSLGFQAAPYAPIKSSGINYHGGYSISALQHNSEVAKERLKQGTLSQDDYDKRILKNEQQIRSIVRPQNNMSEMPDYHNYIQGLTQTISDGFKAINNQTHTIKNFITLEMDGRVITEITSTKLYNMDKRMGVS</sequence>
<organism evidence="3 4">
    <name type="scientific">Pasteurella atlantica</name>
    <dbReference type="NCBI Taxonomy" id="2827233"/>
    <lineage>
        <taxon>Bacteria</taxon>
        <taxon>Pseudomonadati</taxon>
        <taxon>Pseudomonadota</taxon>
        <taxon>Gammaproteobacteria</taxon>
        <taxon>Pasteurellales</taxon>
        <taxon>Pasteurellaceae</taxon>
        <taxon>Pasteurella</taxon>
    </lineage>
</organism>
<proteinExistence type="predicted"/>
<name>A0AAW8CRN6_9PAST</name>
<feature type="compositionally biased region" description="Basic and acidic residues" evidence="1">
    <location>
        <begin position="38"/>
        <end position="47"/>
    </location>
</feature>
<evidence type="ECO:0000313" key="4">
    <source>
        <dbReference type="Proteomes" id="UP001230466"/>
    </source>
</evidence>
<feature type="domain" description="Phage tail tape measure protein" evidence="2">
    <location>
        <begin position="217"/>
        <end position="410"/>
    </location>
</feature>
<evidence type="ECO:0000313" key="3">
    <source>
        <dbReference type="EMBL" id="MDP8187724.1"/>
    </source>
</evidence>
<dbReference type="Pfam" id="PF10145">
    <property type="entry name" value="PhageMin_Tail"/>
    <property type="match status" value="1"/>
</dbReference>
<feature type="region of interest" description="Disordered" evidence="1">
    <location>
        <begin position="74"/>
        <end position="94"/>
    </location>
</feature>
<reference evidence="3" key="1">
    <citation type="journal article" date="2023" name="Front. Microbiol.">
        <title>Phylogeography and host specificity of Pasteurellaceae pathogenic to sea-farmed fish in the north-east Atlantic.</title>
        <authorList>
            <person name="Gulla S."/>
            <person name="Colquhoun D.J."/>
            <person name="Olsen A.B."/>
            <person name="Spilsberg B."/>
            <person name="Lagesen K."/>
            <person name="Aakesson C.P."/>
            <person name="Strom S."/>
            <person name="Manji F."/>
            <person name="Birkbeck T.H."/>
            <person name="Nilsen H.K."/>
        </authorList>
    </citation>
    <scope>NUCLEOTIDE SEQUENCE</scope>
    <source>
        <strain evidence="3">VIB1234</strain>
    </source>
</reference>
<dbReference type="Proteomes" id="UP001230466">
    <property type="component" value="Unassembled WGS sequence"/>
</dbReference>